<proteinExistence type="predicted"/>
<organism evidence="4 5">
    <name type="scientific">Tegillarca granosa</name>
    <name type="common">Malaysian cockle</name>
    <name type="synonym">Anadara granosa</name>
    <dbReference type="NCBI Taxonomy" id="220873"/>
    <lineage>
        <taxon>Eukaryota</taxon>
        <taxon>Metazoa</taxon>
        <taxon>Spiralia</taxon>
        <taxon>Lophotrochozoa</taxon>
        <taxon>Mollusca</taxon>
        <taxon>Bivalvia</taxon>
        <taxon>Autobranchia</taxon>
        <taxon>Pteriomorphia</taxon>
        <taxon>Arcoida</taxon>
        <taxon>Arcoidea</taxon>
        <taxon>Arcidae</taxon>
        <taxon>Tegillarca</taxon>
    </lineage>
</organism>
<keyword evidence="2 3" id="KW-0040">ANK repeat</keyword>
<feature type="repeat" description="ANK" evidence="3">
    <location>
        <begin position="168"/>
        <end position="200"/>
    </location>
</feature>
<dbReference type="PROSITE" id="PS50088">
    <property type="entry name" value="ANK_REPEAT"/>
    <property type="match status" value="2"/>
</dbReference>
<keyword evidence="1" id="KW-0677">Repeat</keyword>
<dbReference type="Proteomes" id="UP001217089">
    <property type="component" value="Unassembled WGS sequence"/>
</dbReference>
<protein>
    <submittedName>
        <fullName evidence="4">Uncharacterized protein</fullName>
    </submittedName>
</protein>
<name>A0ABQ9E4M7_TEGGR</name>
<dbReference type="EMBL" id="JARBDR010000921">
    <property type="protein sequence ID" value="KAJ8299189.1"/>
    <property type="molecule type" value="Genomic_DNA"/>
</dbReference>
<evidence type="ECO:0000256" key="1">
    <source>
        <dbReference type="ARBA" id="ARBA00022737"/>
    </source>
</evidence>
<evidence type="ECO:0000313" key="4">
    <source>
        <dbReference type="EMBL" id="KAJ8299189.1"/>
    </source>
</evidence>
<dbReference type="SUPFAM" id="SSF48403">
    <property type="entry name" value="Ankyrin repeat"/>
    <property type="match status" value="3"/>
</dbReference>
<dbReference type="Pfam" id="PF12796">
    <property type="entry name" value="Ank_2"/>
    <property type="match status" value="1"/>
</dbReference>
<keyword evidence="5" id="KW-1185">Reference proteome</keyword>
<gene>
    <name evidence="4" type="ORF">KUTeg_023249</name>
</gene>
<sequence length="497" mass="56430">MSTTEVLANKLRLSIENGDFKNVEDLLVDVNDTKTFKEIEAKFLNDAGRDPVNLAIDYREENIATYLVEKGFSTDYLYQTGDTLFHLYIDKPKVYMYLFANAGIPVNIQNNNGDTGLHIAVRKNLPETVQALIQCGADLTSRNLMGQTPLDEAEGGIKSLLEYFQDNIGETLLSHAVEANNLDIVKLLLAHEAKINQIRVREEETSDVTVPLFHKALQPHIDQEIAKHLHTKMNISEHSEKDCDGNTAILRAIEEGCSPKLINWLIKVTEGRALVDRNAVGLSPRELAVAVHNDAIVKVIDNYITQNHQCLPLFASHYHREKDLLNIKDEASGKNLIDLVQEQDSSILKKWPNFQEEENKGVHLFEAVAHGNSNKDIEKLYGHFKDRNGYTALIRAVVYQQEECNRYPLHYAYALPEEYSNRFVRILLEKNPEDIERRVDKDGRLPADYMKIRNTVEIQKILYDARTLDVYGKRGPPLGAWPDGAKRVPPDADQIPL</sequence>
<dbReference type="InterPro" id="IPR036770">
    <property type="entry name" value="Ankyrin_rpt-contain_sf"/>
</dbReference>
<dbReference type="Pfam" id="PF00023">
    <property type="entry name" value="Ank"/>
    <property type="match status" value="1"/>
</dbReference>
<comment type="caution">
    <text evidence="4">The sequence shown here is derived from an EMBL/GenBank/DDBJ whole genome shotgun (WGS) entry which is preliminary data.</text>
</comment>
<dbReference type="PANTHER" id="PTHR24198:SF165">
    <property type="entry name" value="ANKYRIN REPEAT-CONTAINING PROTEIN-RELATED"/>
    <property type="match status" value="1"/>
</dbReference>
<dbReference type="PANTHER" id="PTHR24198">
    <property type="entry name" value="ANKYRIN REPEAT AND PROTEIN KINASE DOMAIN-CONTAINING PROTEIN"/>
    <property type="match status" value="1"/>
</dbReference>
<dbReference type="PROSITE" id="PS50297">
    <property type="entry name" value="ANK_REP_REGION"/>
    <property type="match status" value="2"/>
</dbReference>
<evidence type="ECO:0000313" key="5">
    <source>
        <dbReference type="Proteomes" id="UP001217089"/>
    </source>
</evidence>
<reference evidence="4 5" key="1">
    <citation type="submission" date="2022-12" db="EMBL/GenBank/DDBJ databases">
        <title>Chromosome-level genome of Tegillarca granosa.</title>
        <authorList>
            <person name="Kim J."/>
        </authorList>
    </citation>
    <scope>NUCLEOTIDE SEQUENCE [LARGE SCALE GENOMIC DNA]</scope>
    <source>
        <strain evidence="4">Teg-2019</strain>
        <tissue evidence="4">Adductor muscle</tissue>
    </source>
</reference>
<evidence type="ECO:0000256" key="3">
    <source>
        <dbReference type="PROSITE-ProRule" id="PRU00023"/>
    </source>
</evidence>
<dbReference type="Gene3D" id="1.25.40.20">
    <property type="entry name" value="Ankyrin repeat-containing domain"/>
    <property type="match status" value="3"/>
</dbReference>
<dbReference type="SMART" id="SM00248">
    <property type="entry name" value="ANK"/>
    <property type="match status" value="4"/>
</dbReference>
<dbReference type="InterPro" id="IPR002110">
    <property type="entry name" value="Ankyrin_rpt"/>
</dbReference>
<evidence type="ECO:0000256" key="2">
    <source>
        <dbReference type="ARBA" id="ARBA00023043"/>
    </source>
</evidence>
<feature type="repeat" description="ANK" evidence="3">
    <location>
        <begin position="112"/>
        <end position="144"/>
    </location>
</feature>
<accession>A0ABQ9E4M7</accession>